<dbReference type="Pfam" id="PF08706">
    <property type="entry name" value="D5_N"/>
    <property type="match status" value="1"/>
</dbReference>
<keyword evidence="3" id="KW-0067">ATP-binding</keyword>
<reference evidence="5" key="2">
    <citation type="submission" date="2015-07" db="EMBL/GenBank/DDBJ databases">
        <title>Plasmids, circular viruses and viroids from rat gut.</title>
        <authorList>
            <person name="Jorgensen T.J."/>
            <person name="Hansen M.A."/>
            <person name="Xu Z."/>
            <person name="Tabak M.A."/>
            <person name="Sorensen S.J."/>
            <person name="Hansen L.H."/>
        </authorList>
    </citation>
    <scope>NUCLEOTIDE SEQUENCE</scope>
    <source>
        <strain evidence="5">RGRH0616</strain>
    </source>
</reference>
<dbReference type="EMBL" id="LN853245">
    <property type="protein sequence ID" value="CRY95403.1"/>
    <property type="molecule type" value="Genomic_DNA"/>
</dbReference>
<protein>
    <recommendedName>
        <fullName evidence="4">SF3 helicase domain-containing protein</fullName>
    </recommendedName>
</protein>
<sequence length="860" mass="96230">MAHDFPPDDRPAFTKFTAKRGIAKGFKWNATKNTYDKTPHGQLFDGDAERLTLKSAAHLVLVLKNMKPREALCWGVSPYPKARITTAAKLPEIRPDDQNPIISRTRRFYSYPDQTGVMMIDIDPPKDGSAAPLTLDEAIDGLVTCCPAASSTPMVCACSSSSHIWRGDDELIGPRGHHIYLFTTKAADIGRAGKVLFQRSWLKGLGRIEIGSAGQLLVRSFLDGAVWQPERLDFGMKADCGDGIEQRQPPPEIRNEGGPFLDTRAALPDLTPAEQAEFKRLVADAQKSREVDAAPKREEWAQGRAREILRTRKTTPEKSPEDFKRLVDSLRSASATLTLDADIVLHTPHGKTVTVGEIMADPEKWREQRFADPLEPDYGKDSRIAVFDEKGGIWGIFSHAHGGVRYKMPVMTQAEAERNEANSEDGAQRQVRVDDKKKPCQLELAREVIDCIGAENVLHDGRSFWRWNERGVWSSVDDREVKRVVQHILEGHGKVTRSAVDGVADITKTETFSPVLLEHTKPFVNCQNGELHWNGLNWDIQPHKKDNLSISQIPVKWEDSAECPRFEIFLEEIFAGDDDAQKKRQLLLELIGYSLVPSAEFEKFALLVGNGANGKSVVLQVLQALLGRENCASVSPAQFNNRFQRAHLHGKLANLVSELSEGAILADAELKAIVSGELITAEHKMQTPFDFRPTCTVWFATNHMPSTRDFSDAIFRRACVLKFNRKFEQHEQDAQLKNKLTQELPGILRVALDAYGGVMRCGAFTLPSSVVEARQEWRLDADQVAAFVEDQVERVVGEKTTSQTVFDSYRRWANDAGISHLVGRKVFTQRLERLGFQAAKSTGGTRVIWGVRLKDQKVLY</sequence>
<dbReference type="SUPFAM" id="SSF52540">
    <property type="entry name" value="P-loop containing nucleoside triphosphate hydrolases"/>
    <property type="match status" value="1"/>
</dbReference>
<dbReference type="Gene3D" id="3.40.50.300">
    <property type="entry name" value="P-loop containing nucleotide triphosphate hydrolases"/>
    <property type="match status" value="1"/>
</dbReference>
<dbReference type="InterPro" id="IPR006500">
    <property type="entry name" value="Helicase_put_C_phage/plasmid"/>
</dbReference>
<dbReference type="PANTHER" id="PTHR35372:SF2">
    <property type="entry name" value="SF3 HELICASE DOMAIN-CONTAINING PROTEIN"/>
    <property type="match status" value="1"/>
</dbReference>
<dbReference type="GO" id="GO:0005524">
    <property type="term" value="F:ATP binding"/>
    <property type="evidence" value="ECO:0007669"/>
    <property type="project" value="UniProtKB-KW"/>
</dbReference>
<accession>A0A0H5Q0M6</accession>
<dbReference type="InterPro" id="IPR045455">
    <property type="entry name" value="NrS-1_pol-like_helicase"/>
</dbReference>
<evidence type="ECO:0000259" key="4">
    <source>
        <dbReference type="PROSITE" id="PS51206"/>
    </source>
</evidence>
<dbReference type="Pfam" id="PF19263">
    <property type="entry name" value="DUF5906"/>
    <property type="match status" value="1"/>
</dbReference>
<organism evidence="5">
    <name type="scientific">uncultured prokaryote</name>
    <dbReference type="NCBI Taxonomy" id="198431"/>
    <lineage>
        <taxon>unclassified sequences</taxon>
        <taxon>environmental samples</taxon>
    </lineage>
</organism>
<dbReference type="NCBIfam" id="TIGR01613">
    <property type="entry name" value="primase_Cterm"/>
    <property type="match status" value="1"/>
</dbReference>
<keyword evidence="2" id="KW-0378">Hydrolase</keyword>
<dbReference type="InterPro" id="IPR014818">
    <property type="entry name" value="Phage/plasmid_primase_P4_C"/>
</dbReference>
<dbReference type="PROSITE" id="PS51206">
    <property type="entry name" value="SF3_HELICASE_1"/>
    <property type="match status" value="1"/>
</dbReference>
<evidence type="ECO:0000313" key="5">
    <source>
        <dbReference type="EMBL" id="CRY95403.1"/>
    </source>
</evidence>
<dbReference type="GO" id="GO:0016787">
    <property type="term" value="F:hydrolase activity"/>
    <property type="evidence" value="ECO:0007669"/>
    <property type="project" value="UniProtKB-KW"/>
</dbReference>
<proteinExistence type="predicted"/>
<dbReference type="AlphaFoldDB" id="A0A0H5Q0M6"/>
<feature type="domain" description="SF3 helicase" evidence="4">
    <location>
        <begin position="582"/>
        <end position="736"/>
    </location>
</feature>
<evidence type="ECO:0000256" key="3">
    <source>
        <dbReference type="ARBA" id="ARBA00022840"/>
    </source>
</evidence>
<evidence type="ECO:0000256" key="2">
    <source>
        <dbReference type="ARBA" id="ARBA00022801"/>
    </source>
</evidence>
<dbReference type="GO" id="GO:0004386">
    <property type="term" value="F:helicase activity"/>
    <property type="evidence" value="ECO:0007669"/>
    <property type="project" value="UniProtKB-KW"/>
</dbReference>
<dbReference type="InterPro" id="IPR027417">
    <property type="entry name" value="P-loop_NTPase"/>
</dbReference>
<dbReference type="InterPro" id="IPR051620">
    <property type="entry name" value="ORF904-like_C"/>
</dbReference>
<keyword evidence="1" id="KW-0547">Nucleotide-binding</keyword>
<dbReference type="PANTHER" id="PTHR35372">
    <property type="entry name" value="ATP BINDING PROTEIN-RELATED"/>
    <property type="match status" value="1"/>
</dbReference>
<name>A0A0H5Q0M6_9ZZZZ</name>
<dbReference type="InterPro" id="IPR014015">
    <property type="entry name" value="Helicase_SF3_DNA-vir"/>
</dbReference>
<reference evidence="5" key="1">
    <citation type="submission" date="2015-06" db="EMBL/GenBank/DDBJ databases">
        <authorList>
            <person name="Joergensen T."/>
        </authorList>
    </citation>
    <scope>NUCLEOTIDE SEQUENCE</scope>
    <source>
        <strain evidence="5">RGRH0616</strain>
    </source>
</reference>
<evidence type="ECO:0000256" key="1">
    <source>
        <dbReference type="ARBA" id="ARBA00022741"/>
    </source>
</evidence>